<dbReference type="GO" id="GO:0042276">
    <property type="term" value="P:error-prone translesion synthesis"/>
    <property type="evidence" value="ECO:0007669"/>
    <property type="project" value="TreeGrafter"/>
</dbReference>
<feature type="domain" description="UmuC" evidence="6">
    <location>
        <begin position="5"/>
        <end position="191"/>
    </location>
</feature>
<geneLocation type="plasmid" evidence="8 10">
    <name>unnamed1</name>
</geneLocation>
<evidence type="ECO:0000256" key="5">
    <source>
        <dbReference type="ARBA" id="ARBA00023236"/>
    </source>
</evidence>
<keyword evidence="4" id="KW-0234">DNA repair</keyword>
<keyword evidence="3" id="KW-0741">SOS mutagenesis</keyword>
<dbReference type="PROSITE" id="PS50173">
    <property type="entry name" value="UMUC"/>
    <property type="match status" value="1"/>
</dbReference>
<comment type="similarity">
    <text evidence="1">Belongs to the DNA polymerase type-Y family.</text>
</comment>
<dbReference type="InterPro" id="IPR043128">
    <property type="entry name" value="Rev_trsase/Diguanyl_cyclase"/>
</dbReference>
<dbReference type="InterPro" id="IPR001126">
    <property type="entry name" value="UmuC"/>
</dbReference>
<gene>
    <name evidence="7" type="ORF">HXX08_12860</name>
    <name evidence="8" type="ORF">OZ401_004775</name>
</gene>
<dbReference type="Pfam" id="PF13438">
    <property type="entry name" value="DUF4113"/>
    <property type="match status" value="1"/>
</dbReference>
<keyword evidence="8" id="KW-0614">Plasmid</keyword>
<dbReference type="SUPFAM" id="SSF56672">
    <property type="entry name" value="DNA/RNA polymerases"/>
    <property type="match status" value="1"/>
</dbReference>
<dbReference type="CDD" id="cd01700">
    <property type="entry name" value="PolY_Pol_V_umuC"/>
    <property type="match status" value="1"/>
</dbReference>
<evidence type="ECO:0000313" key="8">
    <source>
        <dbReference type="EMBL" id="WJW69974.1"/>
    </source>
</evidence>
<dbReference type="Proteomes" id="UP001431572">
    <property type="component" value="Plasmid unnamed1"/>
</dbReference>
<dbReference type="Proteomes" id="UP000521676">
    <property type="component" value="Unassembled WGS sequence"/>
</dbReference>
<evidence type="ECO:0000256" key="2">
    <source>
        <dbReference type="ARBA" id="ARBA00022763"/>
    </source>
</evidence>
<evidence type="ECO:0000256" key="1">
    <source>
        <dbReference type="ARBA" id="ARBA00010945"/>
    </source>
</evidence>
<sequence>MNPALALVDCNNFYVSAERVFQPRLEGKPVVVLSNNDGNIVARSNEAKKLGLKMGEPYFKRKAFLEEQGVAVFSSNYTCYADMSARVMETLQGFGTELEIYSIDEAFMRLPEMSAAQRLDFCREVRAQVKRCTGIPVSVGVARTKTLAKLANERAKKDPWFEGVLDISEWGEEELDKLLAATEVEDIWGVGSQWATLLRHYGYCSAFDLKYAPERWVGKQLSVLAARTVLELRGVGCIPLELAVSPKKALVSSRSFGQAVESVGELKEAVSSYTARLGEKLRRQGSAASVLQVFVRTSPFRVDEPQYAGHITLPLPQPTNYTPALTHYACIGLEKIYRAGYRYHKAGVLVTGLSQQGVQLSYFGEGVGQIEQQGRLMETVDSLNRRYGRNTLRLGSAGIGQEWQMKRGRVSPPYTTSWEDLPTAWALT</sequence>
<dbReference type="Pfam" id="PF11799">
    <property type="entry name" value="IMS_C"/>
    <property type="match status" value="1"/>
</dbReference>
<evidence type="ECO:0000256" key="4">
    <source>
        <dbReference type="ARBA" id="ARBA00023204"/>
    </source>
</evidence>
<dbReference type="Gene3D" id="3.30.70.270">
    <property type="match status" value="1"/>
</dbReference>
<evidence type="ECO:0000313" key="9">
    <source>
        <dbReference type="Proteomes" id="UP000521676"/>
    </source>
</evidence>
<organism evidence="7 9">
    <name type="scientific">Candidatus Chlorohelix allophototropha</name>
    <dbReference type="NCBI Taxonomy" id="3003348"/>
    <lineage>
        <taxon>Bacteria</taxon>
        <taxon>Bacillati</taxon>
        <taxon>Chloroflexota</taxon>
        <taxon>Chloroflexia</taxon>
        <taxon>Candidatus Chloroheliales</taxon>
        <taxon>Candidatus Chloroheliaceae</taxon>
        <taxon>Candidatus Chlorohelix</taxon>
    </lineage>
</organism>
<dbReference type="EMBL" id="CP128401">
    <property type="protein sequence ID" value="WJW69974.1"/>
    <property type="molecule type" value="Genomic_DNA"/>
</dbReference>
<evidence type="ECO:0000259" key="6">
    <source>
        <dbReference type="PROSITE" id="PS50173"/>
    </source>
</evidence>
<dbReference type="Gene3D" id="3.40.1170.60">
    <property type="match status" value="1"/>
</dbReference>
<protein>
    <submittedName>
        <fullName evidence="7">Y-family DNA polymerase</fullName>
    </submittedName>
</protein>
<proteinExistence type="inferred from homology"/>
<dbReference type="InterPro" id="IPR025188">
    <property type="entry name" value="DUF4113"/>
</dbReference>
<keyword evidence="10" id="KW-1185">Reference proteome</keyword>
<reference evidence="8" key="2">
    <citation type="journal article" date="2024" name="Nature">
        <title>Anoxygenic phototroph of the Chloroflexota uses a type I reaction centre.</title>
        <authorList>
            <person name="Tsuji J.M."/>
            <person name="Shaw N.A."/>
            <person name="Nagashima S."/>
            <person name="Venkiteswaran J.J."/>
            <person name="Schiff S.L."/>
            <person name="Watanabe T."/>
            <person name="Fukui M."/>
            <person name="Hanada S."/>
            <person name="Tank M."/>
            <person name="Neufeld J.D."/>
        </authorList>
    </citation>
    <scope>NUCLEOTIDE SEQUENCE</scope>
    <source>
        <strain evidence="8">L227-S17</strain>
        <plasmid evidence="8 10">unnamed1</plasmid>
    </source>
</reference>
<dbReference type="GO" id="GO:0006281">
    <property type="term" value="P:DNA repair"/>
    <property type="evidence" value="ECO:0007669"/>
    <property type="project" value="UniProtKB-KW"/>
</dbReference>
<dbReference type="InterPro" id="IPR017961">
    <property type="entry name" value="DNA_pol_Y-fam_little_finger"/>
</dbReference>
<dbReference type="PANTHER" id="PTHR11076">
    <property type="entry name" value="DNA REPAIR POLYMERASE UMUC / TRANSFERASE FAMILY MEMBER"/>
    <property type="match status" value="1"/>
</dbReference>
<dbReference type="EMBL" id="JACATZ010000001">
    <property type="protein sequence ID" value="NWJ46763.1"/>
    <property type="molecule type" value="Genomic_DNA"/>
</dbReference>
<keyword evidence="5" id="KW-0742">SOS response</keyword>
<evidence type="ECO:0000313" key="7">
    <source>
        <dbReference type="EMBL" id="NWJ46763.1"/>
    </source>
</evidence>
<dbReference type="InterPro" id="IPR043502">
    <property type="entry name" value="DNA/RNA_pol_sf"/>
</dbReference>
<reference evidence="7 9" key="1">
    <citation type="submission" date="2020-06" db="EMBL/GenBank/DDBJ databases">
        <title>Anoxygenic phototrophic Chloroflexota member uses a Type I reaction center.</title>
        <authorList>
            <person name="Tsuji J.M."/>
            <person name="Shaw N.A."/>
            <person name="Nagashima S."/>
            <person name="Venkiteswaran J."/>
            <person name="Schiff S.L."/>
            <person name="Hanada S."/>
            <person name="Tank M."/>
            <person name="Neufeld J.D."/>
        </authorList>
    </citation>
    <scope>NUCLEOTIDE SEQUENCE [LARGE SCALE GENOMIC DNA]</scope>
    <source>
        <strain evidence="7">L227-S17</strain>
    </source>
</reference>
<accession>A0A8T7M3X1</accession>
<keyword evidence="2" id="KW-0227">DNA damage</keyword>
<dbReference type="GO" id="GO:0003887">
    <property type="term" value="F:DNA-directed DNA polymerase activity"/>
    <property type="evidence" value="ECO:0007669"/>
    <property type="project" value="TreeGrafter"/>
</dbReference>
<dbReference type="RefSeq" id="WP_341471858.1">
    <property type="nucleotide sequence ID" value="NZ_CP128401.1"/>
</dbReference>
<dbReference type="GO" id="GO:0009432">
    <property type="term" value="P:SOS response"/>
    <property type="evidence" value="ECO:0007669"/>
    <property type="project" value="UniProtKB-KW"/>
</dbReference>
<evidence type="ECO:0000313" key="10">
    <source>
        <dbReference type="Proteomes" id="UP001431572"/>
    </source>
</evidence>
<dbReference type="Pfam" id="PF00817">
    <property type="entry name" value="IMS"/>
    <property type="match status" value="1"/>
</dbReference>
<name>A0A8T7M3X1_9CHLR</name>
<dbReference type="GO" id="GO:0005829">
    <property type="term" value="C:cytosol"/>
    <property type="evidence" value="ECO:0007669"/>
    <property type="project" value="TreeGrafter"/>
</dbReference>
<dbReference type="PANTHER" id="PTHR11076:SF34">
    <property type="entry name" value="PROTEIN UMUC"/>
    <property type="match status" value="1"/>
</dbReference>
<dbReference type="InterPro" id="IPR050116">
    <property type="entry name" value="DNA_polymerase-Y"/>
</dbReference>
<dbReference type="AlphaFoldDB" id="A0A8T7M3X1"/>
<dbReference type="GO" id="GO:0003684">
    <property type="term" value="F:damaged DNA binding"/>
    <property type="evidence" value="ECO:0007669"/>
    <property type="project" value="InterPro"/>
</dbReference>
<evidence type="ECO:0000256" key="3">
    <source>
        <dbReference type="ARBA" id="ARBA00023199"/>
    </source>
</evidence>